<organism evidence="5 6">
    <name type="scientific">Agromyces ramosus</name>
    <dbReference type="NCBI Taxonomy" id="33879"/>
    <lineage>
        <taxon>Bacteria</taxon>
        <taxon>Bacillati</taxon>
        <taxon>Actinomycetota</taxon>
        <taxon>Actinomycetes</taxon>
        <taxon>Micrococcales</taxon>
        <taxon>Microbacteriaceae</taxon>
        <taxon>Agromyces</taxon>
    </lineage>
</organism>
<feature type="domain" description="Putative zinc-finger" evidence="4">
    <location>
        <begin position="13"/>
        <end position="39"/>
    </location>
</feature>
<dbReference type="RefSeq" id="WP_165391132.1">
    <property type="nucleotide sequence ID" value="NZ_SGWY01000002.1"/>
</dbReference>
<dbReference type="EMBL" id="SGWY01000002">
    <property type="protein sequence ID" value="RZS65748.1"/>
    <property type="molecule type" value="Genomic_DNA"/>
</dbReference>
<dbReference type="Pfam" id="PF13490">
    <property type="entry name" value="zf-HC2"/>
    <property type="match status" value="1"/>
</dbReference>
<proteinExistence type="predicted"/>
<keyword evidence="3" id="KW-0812">Transmembrane</keyword>
<evidence type="ECO:0000256" key="1">
    <source>
        <dbReference type="ARBA" id="ARBA00023015"/>
    </source>
</evidence>
<evidence type="ECO:0000256" key="2">
    <source>
        <dbReference type="ARBA" id="ARBA00023163"/>
    </source>
</evidence>
<dbReference type="Gene3D" id="1.10.10.1320">
    <property type="entry name" value="Anti-sigma factor, zinc-finger domain"/>
    <property type="match status" value="1"/>
</dbReference>
<dbReference type="InterPro" id="IPR041916">
    <property type="entry name" value="Anti_sigma_zinc_sf"/>
</dbReference>
<accession>A0A4Q7MFA1</accession>
<dbReference type="InterPro" id="IPR027383">
    <property type="entry name" value="Znf_put"/>
</dbReference>
<reference evidence="5 6" key="1">
    <citation type="submission" date="2019-02" db="EMBL/GenBank/DDBJ databases">
        <title>Genomic Encyclopedia of Type Strains, Phase IV (KMG-IV): sequencing the most valuable type-strain genomes for metagenomic binning, comparative biology and taxonomic classification.</title>
        <authorList>
            <person name="Goeker M."/>
        </authorList>
    </citation>
    <scope>NUCLEOTIDE SEQUENCE [LARGE SCALE GENOMIC DNA]</scope>
    <source>
        <strain evidence="5 6">DSM 43045</strain>
    </source>
</reference>
<keyword evidence="6" id="KW-1185">Reference proteome</keyword>
<keyword evidence="3" id="KW-0472">Membrane</keyword>
<name>A0A4Q7MFA1_9MICO</name>
<sequence length="233" mass="25110">MNPDHARFAEWDSAYVLGALSPAERREYEEHLEACETCRRSVAELAPMPGLLARLSPERAAALGNDPEAAVVSGSRSDLLAAVRREDRRRRTRRARTWWIAAAAAVVLAFVAIAVPLSILRPFDAHETVAFESVVDVPLSATARLTPAGWGTSIELDCRYAQDAASDAPAEGWPYALVVVDRDGVRSEVSSWRASPGSTARLSAATAVDLDEIASLEIRSLGSGDVLMRGVTE</sequence>
<comment type="caution">
    <text evidence="5">The sequence shown here is derived from an EMBL/GenBank/DDBJ whole genome shotgun (WGS) entry which is preliminary data.</text>
</comment>
<dbReference type="AlphaFoldDB" id="A0A4Q7MFA1"/>
<evidence type="ECO:0000313" key="6">
    <source>
        <dbReference type="Proteomes" id="UP000293289"/>
    </source>
</evidence>
<protein>
    <submittedName>
        <fullName evidence="5">Putative zinc finger protein</fullName>
    </submittedName>
</protein>
<gene>
    <name evidence="5" type="ORF">EV187_1450</name>
</gene>
<keyword evidence="1" id="KW-0805">Transcription regulation</keyword>
<evidence type="ECO:0000256" key="3">
    <source>
        <dbReference type="SAM" id="Phobius"/>
    </source>
</evidence>
<dbReference type="Proteomes" id="UP000293289">
    <property type="component" value="Unassembled WGS sequence"/>
</dbReference>
<evidence type="ECO:0000313" key="5">
    <source>
        <dbReference type="EMBL" id="RZS65748.1"/>
    </source>
</evidence>
<evidence type="ECO:0000259" key="4">
    <source>
        <dbReference type="Pfam" id="PF13490"/>
    </source>
</evidence>
<keyword evidence="3" id="KW-1133">Transmembrane helix</keyword>
<feature type="transmembrane region" description="Helical" evidence="3">
    <location>
        <begin position="98"/>
        <end position="119"/>
    </location>
</feature>
<keyword evidence="2" id="KW-0804">Transcription</keyword>